<evidence type="ECO:0000256" key="5">
    <source>
        <dbReference type="ARBA" id="ARBA00022842"/>
    </source>
</evidence>
<accession>A0A1L7CFG8</accession>
<dbReference type="GO" id="GO:0016818">
    <property type="term" value="F:hydrolase activity, acting on acid anhydrides, in phosphorus-containing anhydrides"/>
    <property type="evidence" value="ECO:0007669"/>
    <property type="project" value="InterPro"/>
</dbReference>
<evidence type="ECO:0000313" key="7">
    <source>
        <dbReference type="EMBL" id="APT84575.1"/>
    </source>
</evidence>
<comment type="cofactor">
    <cofactor evidence="2">
        <name>Mg(2+)</name>
        <dbReference type="ChEBI" id="CHEBI:18420"/>
    </cofactor>
</comment>
<dbReference type="CDD" id="cd18870">
    <property type="entry name" value="NUDIX_AcylCoAdiphos_Nudt19"/>
    <property type="match status" value="1"/>
</dbReference>
<evidence type="ECO:0000256" key="6">
    <source>
        <dbReference type="ARBA" id="ARBA00023211"/>
    </source>
</evidence>
<keyword evidence="8" id="KW-1185">Reference proteome</keyword>
<keyword evidence="4" id="KW-0378">Hydrolase</keyword>
<organism evidence="7 8">
    <name type="scientific">Corynebacterium aquilae DSM 44791</name>
    <dbReference type="NCBI Taxonomy" id="1431546"/>
    <lineage>
        <taxon>Bacteria</taxon>
        <taxon>Bacillati</taxon>
        <taxon>Actinomycetota</taxon>
        <taxon>Actinomycetes</taxon>
        <taxon>Mycobacteriales</taxon>
        <taxon>Corynebacteriaceae</taxon>
        <taxon>Corynebacterium</taxon>
    </lineage>
</organism>
<sequence>MEGHQGRKLSATVLLVRDSDNGIEVYAQERTHTMPSFPSTTVFPGGGVDARDFDISRPHLWAGPDSRHFSQLLGVDRAKARALTFAAVREVFEEAGLLLAVDTTGTVLKDATSYHHQRLAMEAHMLPLHQFLDNEHLRIDSSLLTPFAHWIGPPNLPIERQFDTFSFLAHCPEGQEPDDIHTRETTSAGWFQPHLLLEGFKAGLLHLVLPTWSQLQRLAAASTVADLFANPPAYPLVVETEAQPDDPRYREYFAIRATRPPRRF</sequence>
<dbReference type="STRING" id="1431546.CAQU_05305"/>
<reference evidence="7 8" key="1">
    <citation type="submission" date="2014-08" db="EMBL/GenBank/DDBJ databases">
        <title>Complete genome sequence of Corynebacterium aquilae S-613T(T) (=DSM 44791(T)), isolated from the choana of a healthy golden eagle.</title>
        <authorList>
            <person name="Ruckert C."/>
            <person name="Albersmeier A."/>
            <person name="Winkler A."/>
            <person name="Kalinowski J."/>
        </authorList>
    </citation>
    <scope>NUCLEOTIDE SEQUENCE [LARGE SCALE GENOMIC DNA]</scope>
    <source>
        <strain evidence="7 8">S-613</strain>
    </source>
</reference>
<dbReference type="PANTHER" id="PTHR12318">
    <property type="entry name" value="TESTOSTERONE-REGULATED PROTEIN RP2"/>
    <property type="match status" value="1"/>
</dbReference>
<keyword evidence="5" id="KW-0460">Magnesium</keyword>
<gene>
    <name evidence="7" type="ORF">CAQU_05305</name>
</gene>
<evidence type="ECO:0000256" key="4">
    <source>
        <dbReference type="ARBA" id="ARBA00022801"/>
    </source>
</evidence>
<protein>
    <recommendedName>
        <fullName evidence="9">NUDIX hydrolase</fullName>
    </recommendedName>
</protein>
<dbReference type="EMBL" id="CP009245">
    <property type="protein sequence ID" value="APT84575.1"/>
    <property type="molecule type" value="Genomic_DNA"/>
</dbReference>
<name>A0A1L7CFG8_9CORY</name>
<dbReference type="Gene3D" id="3.90.79.10">
    <property type="entry name" value="Nucleoside Triphosphate Pyrophosphohydrolase"/>
    <property type="match status" value="1"/>
</dbReference>
<dbReference type="SUPFAM" id="SSF55811">
    <property type="entry name" value="Nudix"/>
    <property type="match status" value="1"/>
</dbReference>
<dbReference type="KEGG" id="caqu:CAQU_05305"/>
<dbReference type="PANTHER" id="PTHR12318:SF0">
    <property type="entry name" value="ACYL-COENZYME A DIPHOSPHATASE NUDT19"/>
    <property type="match status" value="1"/>
</dbReference>
<comment type="cofactor">
    <cofactor evidence="1">
        <name>Mn(2+)</name>
        <dbReference type="ChEBI" id="CHEBI:29035"/>
    </cofactor>
</comment>
<evidence type="ECO:0000256" key="1">
    <source>
        <dbReference type="ARBA" id="ARBA00001936"/>
    </source>
</evidence>
<evidence type="ECO:0000313" key="8">
    <source>
        <dbReference type="Proteomes" id="UP000185478"/>
    </source>
</evidence>
<dbReference type="InterPro" id="IPR015797">
    <property type="entry name" value="NUDIX_hydrolase-like_dom_sf"/>
</dbReference>
<evidence type="ECO:0000256" key="2">
    <source>
        <dbReference type="ARBA" id="ARBA00001946"/>
    </source>
</evidence>
<keyword evidence="3" id="KW-0479">Metal-binding</keyword>
<evidence type="ECO:0008006" key="9">
    <source>
        <dbReference type="Google" id="ProtNLM"/>
    </source>
</evidence>
<dbReference type="OrthoDB" id="7183442at2"/>
<evidence type="ECO:0000256" key="3">
    <source>
        <dbReference type="ARBA" id="ARBA00022723"/>
    </source>
</evidence>
<dbReference type="AlphaFoldDB" id="A0A1L7CFG8"/>
<dbReference type="InterPro" id="IPR039121">
    <property type="entry name" value="NUDT19"/>
</dbReference>
<keyword evidence="6" id="KW-0464">Manganese</keyword>
<dbReference type="RefSeq" id="WP_075725826.1">
    <property type="nucleotide sequence ID" value="NZ_CP009245.1"/>
</dbReference>
<dbReference type="Proteomes" id="UP000185478">
    <property type="component" value="Chromosome"/>
</dbReference>
<proteinExistence type="predicted"/>
<dbReference type="GO" id="GO:0046872">
    <property type="term" value="F:metal ion binding"/>
    <property type="evidence" value="ECO:0007669"/>
    <property type="project" value="UniProtKB-KW"/>
</dbReference>